<dbReference type="EMBL" id="CAJOBI010113822">
    <property type="protein sequence ID" value="CAF4645589.1"/>
    <property type="molecule type" value="Genomic_DNA"/>
</dbReference>
<proteinExistence type="predicted"/>
<feature type="non-terminal residue" evidence="1">
    <location>
        <position position="49"/>
    </location>
</feature>
<gene>
    <name evidence="1" type="ORF">SMN809_LOCUS40878</name>
</gene>
<name>A0A8S2ZIY2_9BILA</name>
<organism evidence="1 2">
    <name type="scientific">Rotaria magnacalcarata</name>
    <dbReference type="NCBI Taxonomy" id="392030"/>
    <lineage>
        <taxon>Eukaryota</taxon>
        <taxon>Metazoa</taxon>
        <taxon>Spiralia</taxon>
        <taxon>Gnathifera</taxon>
        <taxon>Rotifera</taxon>
        <taxon>Eurotatoria</taxon>
        <taxon>Bdelloidea</taxon>
        <taxon>Philodinida</taxon>
        <taxon>Philodinidae</taxon>
        <taxon>Rotaria</taxon>
    </lineage>
</organism>
<sequence length="49" mass="5414">MIEVKSGIEHLADKLHHLKGTKSHVPTTVISSQSNDYVLDLLGTTEEKL</sequence>
<protein>
    <submittedName>
        <fullName evidence="1">Uncharacterized protein</fullName>
    </submittedName>
</protein>
<accession>A0A8S2ZIY2</accession>
<evidence type="ECO:0000313" key="1">
    <source>
        <dbReference type="EMBL" id="CAF4645589.1"/>
    </source>
</evidence>
<dbReference type="AlphaFoldDB" id="A0A8S2ZIY2"/>
<evidence type="ECO:0000313" key="2">
    <source>
        <dbReference type="Proteomes" id="UP000676336"/>
    </source>
</evidence>
<comment type="caution">
    <text evidence="1">The sequence shown here is derived from an EMBL/GenBank/DDBJ whole genome shotgun (WGS) entry which is preliminary data.</text>
</comment>
<reference evidence="1" key="1">
    <citation type="submission" date="2021-02" db="EMBL/GenBank/DDBJ databases">
        <authorList>
            <person name="Nowell W R."/>
        </authorList>
    </citation>
    <scope>NUCLEOTIDE SEQUENCE</scope>
</reference>
<dbReference type="Proteomes" id="UP000676336">
    <property type="component" value="Unassembled WGS sequence"/>
</dbReference>